<evidence type="ECO:0000313" key="1">
    <source>
        <dbReference type="EMBL" id="KAJ2900232.1"/>
    </source>
</evidence>
<name>A0ACC1MAF1_9FUNG</name>
<evidence type="ECO:0000313" key="2">
    <source>
        <dbReference type="Proteomes" id="UP001139981"/>
    </source>
</evidence>
<protein>
    <submittedName>
        <fullName evidence="1">Formin-binding protein</fullName>
    </submittedName>
</protein>
<dbReference type="EMBL" id="JANBVB010000009">
    <property type="protein sequence ID" value="KAJ2900232.1"/>
    <property type="molecule type" value="Genomic_DNA"/>
</dbReference>
<sequence length="813" mass="88895">MKYSFVFGKRGNEASPPSHSNEHHRGEAGNHGNPGNSGTVTSAAGMSVAETDAELLAEFVASGRFSESFWSTDERCISVLMHKLKAAKQTSADILQLITTRATMEEDLGKRLGKVAKSALGSEEVGSIKEALRTVRAEMENSAKTHSDLARQLRSEIERPLTAFMADQRNKRRAQTTIIQKTEGDRNALRSQLRKLQEKRRTDTKRVGDLDLQVNGLQGTADPKLRSKLERAQMQQRATEAEYVDVRARLKDADAQWFNVWRAACDVFQVLEEQRIEYLKTTLWTYTNLVSSSCVADDEAMERIRQDLELISVADDINTFIQTFGTGSPDPSLQQNNSVKPASTTVNKKDDSFDSSPATANTAAPIPAHRPSTPSSIGHAHTFNSVSTVGTNATTRSGSLLATQDSLRQHNRPASMHATTPNTAGNQPLAMQAQQLLNGSANWNSRPASSMQGSISSNHSYRRASNSDMYTMSQQQQQQQQYVDPRAPSSIGGMYRPAGTNSPTPVIQQLPPQGVPPPHPHSQQHMGSPRSRASTYNAPSQQQHPPLNVHTGNFGTLTANTQSPHVAMIPPNSAPSSPYQQSPIQQHPQYQHQSRPMSSAGMHNMAAPSPQMGARPGSVMTGHYNQLPPPSTVAAGTPPNVYRSATPVQQSPQYINNNMVNRPPTQMSHIPQQPPIVHMQQQQQQQQQRAPSVMGNNNGGYHPHQQLYHHHRSASRVDVGAPSPAPPLAAAPAAGGGSSSLDSGRDIKFYVKVLYDYDAENDKELTIRDGDVISVLDVSADGWWEGEMTDRRTGRPVQGTFPSNFTEPISNIV</sequence>
<gene>
    <name evidence="1" type="primary">HOF1</name>
    <name evidence="1" type="ORF">IWW38_000652</name>
</gene>
<dbReference type="Proteomes" id="UP001139981">
    <property type="component" value="Unassembled WGS sequence"/>
</dbReference>
<organism evidence="1 2">
    <name type="scientific">Coemansia aciculifera</name>
    <dbReference type="NCBI Taxonomy" id="417176"/>
    <lineage>
        <taxon>Eukaryota</taxon>
        <taxon>Fungi</taxon>
        <taxon>Fungi incertae sedis</taxon>
        <taxon>Zoopagomycota</taxon>
        <taxon>Kickxellomycotina</taxon>
        <taxon>Kickxellomycetes</taxon>
        <taxon>Kickxellales</taxon>
        <taxon>Kickxellaceae</taxon>
        <taxon>Coemansia</taxon>
    </lineage>
</organism>
<keyword evidence="2" id="KW-1185">Reference proteome</keyword>
<reference evidence="1" key="1">
    <citation type="submission" date="2022-07" db="EMBL/GenBank/DDBJ databases">
        <title>Phylogenomic reconstructions and comparative analyses of Kickxellomycotina fungi.</title>
        <authorList>
            <person name="Reynolds N.K."/>
            <person name="Stajich J.E."/>
            <person name="Barry K."/>
            <person name="Grigoriev I.V."/>
            <person name="Crous P."/>
            <person name="Smith M.E."/>
        </authorList>
    </citation>
    <scope>NUCLEOTIDE SEQUENCE</scope>
    <source>
        <strain evidence="1">CBS 190363</strain>
    </source>
</reference>
<comment type="caution">
    <text evidence="1">The sequence shown here is derived from an EMBL/GenBank/DDBJ whole genome shotgun (WGS) entry which is preliminary data.</text>
</comment>
<proteinExistence type="predicted"/>
<accession>A0ACC1MAF1</accession>